<dbReference type="PANTHER" id="PTHR43698">
    <property type="entry name" value="RIBD C-TERMINAL DOMAIN CONTAINING PROTEIN"/>
    <property type="match status" value="1"/>
</dbReference>
<feature type="domain" description="Cupin type-2" evidence="2">
    <location>
        <begin position="69"/>
        <end position="128"/>
    </location>
</feature>
<evidence type="ECO:0000256" key="1">
    <source>
        <dbReference type="SAM" id="MobiDB-lite"/>
    </source>
</evidence>
<evidence type="ECO:0000313" key="3">
    <source>
        <dbReference type="EMBL" id="RVX75914.1"/>
    </source>
</evidence>
<comment type="caution">
    <text evidence="3">The sequence shown here is derived from an EMBL/GenBank/DDBJ whole genome shotgun (WGS) entry which is preliminary data.</text>
</comment>
<protein>
    <recommendedName>
        <fullName evidence="2">Cupin type-2 domain-containing protein</fullName>
    </recommendedName>
</protein>
<organism evidence="3 4">
    <name type="scientific">Exophiala mesophila</name>
    <name type="common">Black yeast-like fungus</name>
    <dbReference type="NCBI Taxonomy" id="212818"/>
    <lineage>
        <taxon>Eukaryota</taxon>
        <taxon>Fungi</taxon>
        <taxon>Dikarya</taxon>
        <taxon>Ascomycota</taxon>
        <taxon>Pezizomycotina</taxon>
        <taxon>Eurotiomycetes</taxon>
        <taxon>Chaetothyriomycetidae</taxon>
        <taxon>Chaetothyriales</taxon>
        <taxon>Herpotrichiellaceae</taxon>
        <taxon>Exophiala</taxon>
    </lineage>
</organism>
<accession>A0A438NJJ9</accession>
<dbReference type="Pfam" id="PF07883">
    <property type="entry name" value="Cupin_2"/>
    <property type="match status" value="1"/>
</dbReference>
<evidence type="ECO:0000313" key="4">
    <source>
        <dbReference type="Proteomes" id="UP000288859"/>
    </source>
</evidence>
<dbReference type="Proteomes" id="UP000288859">
    <property type="component" value="Unassembled WGS sequence"/>
</dbReference>
<name>A0A438NJJ9_EXOME</name>
<dbReference type="InterPro" id="IPR014710">
    <property type="entry name" value="RmlC-like_jellyroll"/>
</dbReference>
<sequence length="157" mass="16976">MASGYLDPAISARKKRDTSEKPPLSTLVPHGRAGKDTINGPKVLGSFTGEVWLDPILMQAGVDCTAANVTFLPGSCTNWHKHEKGQYLRVLAGAGWVCDQGEKPRRISAGDVIWCPAGGIHWHGADKSSIMVHEAVSFGGIEWYDQVKDDVYADTKA</sequence>
<feature type="region of interest" description="Disordered" evidence="1">
    <location>
        <begin position="1"/>
        <end position="33"/>
    </location>
</feature>
<dbReference type="InterPro" id="IPR013096">
    <property type="entry name" value="Cupin_2"/>
</dbReference>
<proteinExistence type="predicted"/>
<dbReference type="CDD" id="cd02233">
    <property type="entry name" value="cupin_HNL-like"/>
    <property type="match status" value="1"/>
</dbReference>
<gene>
    <name evidence="3" type="ORF">B0A52_00271</name>
</gene>
<reference evidence="3 4" key="1">
    <citation type="submission" date="2017-03" db="EMBL/GenBank/DDBJ databases">
        <title>Genomes of endolithic fungi from Antarctica.</title>
        <authorList>
            <person name="Coleine C."/>
            <person name="Masonjones S."/>
            <person name="Stajich J.E."/>
        </authorList>
    </citation>
    <scope>NUCLEOTIDE SEQUENCE [LARGE SCALE GENOMIC DNA]</scope>
    <source>
        <strain evidence="3 4">CCFEE 6314</strain>
    </source>
</reference>
<dbReference type="VEuPathDB" id="FungiDB:PV10_01712"/>
<dbReference type="InterPro" id="IPR047263">
    <property type="entry name" value="HNL-like_cupin"/>
</dbReference>
<dbReference type="AlphaFoldDB" id="A0A438NJJ9"/>
<dbReference type="SUPFAM" id="SSF51182">
    <property type="entry name" value="RmlC-like cupins"/>
    <property type="match status" value="1"/>
</dbReference>
<evidence type="ECO:0000259" key="2">
    <source>
        <dbReference type="Pfam" id="PF07883"/>
    </source>
</evidence>
<dbReference type="InterPro" id="IPR011051">
    <property type="entry name" value="RmlC_Cupin_sf"/>
</dbReference>
<dbReference type="PANTHER" id="PTHR43698:SF1">
    <property type="entry name" value="BLL4564 PROTEIN"/>
    <property type="match status" value="1"/>
</dbReference>
<dbReference type="Gene3D" id="2.60.120.10">
    <property type="entry name" value="Jelly Rolls"/>
    <property type="match status" value="1"/>
</dbReference>
<dbReference type="OrthoDB" id="2096797at2759"/>
<dbReference type="EMBL" id="NAJM01000001">
    <property type="protein sequence ID" value="RVX75914.1"/>
    <property type="molecule type" value="Genomic_DNA"/>
</dbReference>